<dbReference type="InterPro" id="IPR003439">
    <property type="entry name" value="ABC_transporter-like_ATP-bd"/>
</dbReference>
<dbReference type="PANTHER" id="PTHR42939">
    <property type="entry name" value="ABC TRANSPORTER ATP-BINDING PROTEIN ALBC-RELATED"/>
    <property type="match status" value="1"/>
</dbReference>
<dbReference type="PROSITE" id="PS50893">
    <property type="entry name" value="ABC_TRANSPORTER_2"/>
    <property type="match status" value="1"/>
</dbReference>
<evidence type="ECO:0000256" key="3">
    <source>
        <dbReference type="ARBA" id="ARBA00022840"/>
    </source>
</evidence>
<gene>
    <name evidence="6" type="ORF">SAMN06296020_10610</name>
</gene>
<dbReference type="SMART" id="SM00382">
    <property type="entry name" value="AAA"/>
    <property type="match status" value="1"/>
</dbReference>
<dbReference type="InterPro" id="IPR051782">
    <property type="entry name" value="ABC_Transporter_VariousFunc"/>
</dbReference>
<dbReference type="CDD" id="cd03230">
    <property type="entry name" value="ABC_DR_subfamily_A"/>
    <property type="match status" value="1"/>
</dbReference>
<keyword evidence="2" id="KW-0547">Nucleotide-binding</keyword>
<evidence type="ECO:0000313" key="6">
    <source>
        <dbReference type="EMBL" id="SMP56056.1"/>
    </source>
</evidence>
<evidence type="ECO:0000256" key="2">
    <source>
        <dbReference type="ARBA" id="ARBA00022741"/>
    </source>
</evidence>
<name>A0AA45WWU8_9CLOT</name>
<keyword evidence="1" id="KW-0813">Transport</keyword>
<dbReference type="Gene3D" id="3.40.50.300">
    <property type="entry name" value="P-loop containing nucleotide triphosphate hydrolases"/>
    <property type="match status" value="1"/>
</dbReference>
<dbReference type="AlphaFoldDB" id="A0AA45WWU8"/>
<proteinExistence type="predicted"/>
<evidence type="ECO:0000259" key="5">
    <source>
        <dbReference type="PROSITE" id="PS50893"/>
    </source>
</evidence>
<dbReference type="GO" id="GO:0005524">
    <property type="term" value="F:ATP binding"/>
    <property type="evidence" value="ECO:0007669"/>
    <property type="project" value="UniProtKB-KW"/>
</dbReference>
<comment type="caution">
    <text evidence="6">The sequence shown here is derived from an EMBL/GenBank/DDBJ whole genome shotgun (WGS) entry which is preliminary data.</text>
</comment>
<dbReference type="Proteomes" id="UP001158066">
    <property type="component" value="Unassembled WGS sequence"/>
</dbReference>
<organism evidence="6 7">
    <name type="scientific">Anoxynatronum buryatiense</name>
    <dbReference type="NCBI Taxonomy" id="489973"/>
    <lineage>
        <taxon>Bacteria</taxon>
        <taxon>Bacillati</taxon>
        <taxon>Bacillota</taxon>
        <taxon>Clostridia</taxon>
        <taxon>Eubacteriales</taxon>
        <taxon>Clostridiaceae</taxon>
        <taxon>Anoxynatronum</taxon>
    </lineage>
</organism>
<feature type="domain" description="ABC transporter" evidence="5">
    <location>
        <begin position="27"/>
        <end position="252"/>
    </location>
</feature>
<protein>
    <submittedName>
        <fullName evidence="6">ABC-2 type transport system ATP-binding protein</fullName>
    </submittedName>
</protein>
<keyword evidence="7" id="KW-1185">Reference proteome</keyword>
<evidence type="ECO:0000256" key="4">
    <source>
        <dbReference type="SAM" id="MobiDB-lite"/>
    </source>
</evidence>
<dbReference type="PANTHER" id="PTHR42939:SF1">
    <property type="entry name" value="ABC TRANSPORTER ATP-BINDING PROTEIN ALBC-RELATED"/>
    <property type="match status" value="1"/>
</dbReference>
<sequence length="325" mass="37004">MTEQHIKTATAVSTTHQEEETTPPVMIQVAALDKYFDNYQALKSLDLQVKRGSVYGLLGSNGAGKTTLLKTLAGIYREDGGKVTVDGAPIFDNISLKQRMIFVPDALYFFPGASIDDMARYYRELYPHWNQQRYEALAPFFHMETHQKVHQLSKGMQRQVACWLALSTMPEVMILDEPLDGLDTVMRQKVKNLLVQDVADRQMTILISSHNLRELEDFCDHVGILHEGTILLEKEVDELKQDIHKIQVAFRNPPPAQVFENLNLLHHENRGSVNLIIARGSRQTLLEAFQPHHPVILDMLPLTLEEIFIYEMGDHGYAVDNIIFA</sequence>
<keyword evidence="3 6" id="KW-0067">ATP-binding</keyword>
<evidence type="ECO:0000313" key="7">
    <source>
        <dbReference type="Proteomes" id="UP001158066"/>
    </source>
</evidence>
<dbReference type="Pfam" id="PF00005">
    <property type="entry name" value="ABC_tran"/>
    <property type="match status" value="1"/>
</dbReference>
<reference evidence="6" key="1">
    <citation type="submission" date="2017-05" db="EMBL/GenBank/DDBJ databases">
        <authorList>
            <person name="Varghese N."/>
            <person name="Submissions S."/>
        </authorList>
    </citation>
    <scope>NUCLEOTIDE SEQUENCE</scope>
    <source>
        <strain evidence="6">Su22</strain>
    </source>
</reference>
<dbReference type="GO" id="GO:0016887">
    <property type="term" value="F:ATP hydrolysis activity"/>
    <property type="evidence" value="ECO:0007669"/>
    <property type="project" value="InterPro"/>
</dbReference>
<dbReference type="RefSeq" id="WP_346771738.1">
    <property type="nucleotide sequence ID" value="NZ_FXUF01000006.1"/>
</dbReference>
<dbReference type="SUPFAM" id="SSF52540">
    <property type="entry name" value="P-loop containing nucleoside triphosphate hydrolases"/>
    <property type="match status" value="1"/>
</dbReference>
<dbReference type="InterPro" id="IPR003593">
    <property type="entry name" value="AAA+_ATPase"/>
</dbReference>
<dbReference type="EMBL" id="FXUF01000006">
    <property type="protein sequence ID" value="SMP56056.1"/>
    <property type="molecule type" value="Genomic_DNA"/>
</dbReference>
<dbReference type="InterPro" id="IPR027417">
    <property type="entry name" value="P-loop_NTPase"/>
</dbReference>
<evidence type="ECO:0000256" key="1">
    <source>
        <dbReference type="ARBA" id="ARBA00022448"/>
    </source>
</evidence>
<accession>A0AA45WWU8</accession>
<feature type="region of interest" description="Disordered" evidence="4">
    <location>
        <begin position="1"/>
        <end position="20"/>
    </location>
</feature>